<keyword evidence="6" id="KW-0255">Endonuclease</keyword>
<dbReference type="PANTHER" id="PTHR43140:SF1">
    <property type="entry name" value="TYPE I RESTRICTION ENZYME ECOKI SPECIFICITY SUBUNIT"/>
    <property type="match status" value="1"/>
</dbReference>
<proteinExistence type="inferred from homology"/>
<dbReference type="EMBL" id="JAECSB010000057">
    <property type="protein sequence ID" value="MBH5144296.1"/>
    <property type="molecule type" value="Genomic_DNA"/>
</dbReference>
<dbReference type="RefSeq" id="WP_149357621.1">
    <property type="nucleotide sequence ID" value="NZ_JAECSB010000057.1"/>
</dbReference>
<dbReference type="GO" id="GO:0004519">
    <property type="term" value="F:endonuclease activity"/>
    <property type="evidence" value="ECO:0007669"/>
    <property type="project" value="UniProtKB-KW"/>
</dbReference>
<dbReference type="CDD" id="cd17288">
    <property type="entry name" value="RMtype1_S_LlaAI06ORF1089P_TRD1-CR1_like"/>
    <property type="match status" value="1"/>
</dbReference>
<evidence type="ECO:0000313" key="6">
    <source>
        <dbReference type="EMBL" id="MBH5144296.1"/>
    </source>
</evidence>
<evidence type="ECO:0000256" key="2">
    <source>
        <dbReference type="ARBA" id="ARBA00022747"/>
    </source>
</evidence>
<dbReference type="Proteomes" id="UP000627573">
    <property type="component" value="Unassembled WGS sequence"/>
</dbReference>
<keyword evidence="6" id="KW-0540">Nuclease</keyword>
<gene>
    <name evidence="6" type="ORF">I3517_16900</name>
</gene>
<comment type="caution">
    <text evidence="6">The sequence shown here is derived from an EMBL/GenBank/DDBJ whole genome shotgun (WGS) entry which is preliminary data.</text>
</comment>
<dbReference type="GO" id="GO:0009307">
    <property type="term" value="P:DNA restriction-modification system"/>
    <property type="evidence" value="ECO:0007669"/>
    <property type="project" value="UniProtKB-KW"/>
</dbReference>
<evidence type="ECO:0000256" key="1">
    <source>
        <dbReference type="ARBA" id="ARBA00010923"/>
    </source>
</evidence>
<dbReference type="PANTHER" id="PTHR43140">
    <property type="entry name" value="TYPE-1 RESTRICTION ENZYME ECOKI SPECIFICITY PROTEIN"/>
    <property type="match status" value="1"/>
</dbReference>
<evidence type="ECO:0000256" key="3">
    <source>
        <dbReference type="ARBA" id="ARBA00023125"/>
    </source>
</evidence>
<dbReference type="AlphaFoldDB" id="A0A8I0ZZG3"/>
<keyword evidence="3" id="KW-0238">DNA-binding</keyword>
<sequence length="396" mass="44422">MTADAPWLPELPNHWEVVQMRRCVTFRNGADYKDVEVYEGGFPVYGSGGEFRRARGYLYDGPSVLFGRKGTIDRPLLVSGKFWTVDTMFYTELGDRIEPRFLHYYATTMPFSYYSTSTALPSMTQGSLGGHRMPLAPLEEQHIIADYLDRETARIDVLVEEQRGLIEMLRERRQDLVRAAVLGSANPFSPPPEAAFTAIGHHFSVTLGKMLDAGKAVRSEDRMLPYIRAGNIQDAGLKLDDVKQMPYSEAEASNLNLLKGDLLVVEGGAVGTNVLLHEDMPEWSFQKTVNRLRPLSNWSPAWLGYVLRTYRDIGVIDIVCNRSTISHLTAEKLRAMRVPNVDPLEQERVAATLDRQTAKIDVLIAESERFVALSCERRAALITAAVTGQIDVRELA</sequence>
<dbReference type="Pfam" id="PF01420">
    <property type="entry name" value="Methylase_S"/>
    <property type="match status" value="1"/>
</dbReference>
<keyword evidence="6" id="KW-0378">Hydrolase</keyword>
<name>A0A8I0ZZG3_RHOER</name>
<dbReference type="GO" id="GO:0003677">
    <property type="term" value="F:DNA binding"/>
    <property type="evidence" value="ECO:0007669"/>
    <property type="project" value="UniProtKB-KW"/>
</dbReference>
<comment type="similarity">
    <text evidence="1">Belongs to the type-I restriction system S methylase family.</text>
</comment>
<keyword evidence="2" id="KW-0680">Restriction system</keyword>
<dbReference type="InterPro" id="IPR044946">
    <property type="entry name" value="Restrct_endonuc_typeI_TRD_sf"/>
</dbReference>
<dbReference type="InterPro" id="IPR000055">
    <property type="entry name" value="Restrct_endonuc_typeI_TRD"/>
</dbReference>
<organism evidence="6 7">
    <name type="scientific">Rhodococcus erythropolis</name>
    <name type="common">Arthrobacter picolinophilus</name>
    <dbReference type="NCBI Taxonomy" id="1833"/>
    <lineage>
        <taxon>Bacteria</taxon>
        <taxon>Bacillati</taxon>
        <taxon>Actinomycetota</taxon>
        <taxon>Actinomycetes</taxon>
        <taxon>Mycobacteriales</taxon>
        <taxon>Nocardiaceae</taxon>
        <taxon>Rhodococcus</taxon>
        <taxon>Rhodococcus erythropolis group</taxon>
    </lineage>
</organism>
<keyword evidence="7" id="KW-1185">Reference proteome</keyword>
<dbReference type="Gene3D" id="3.90.220.20">
    <property type="entry name" value="DNA methylase specificity domains"/>
    <property type="match status" value="2"/>
</dbReference>
<evidence type="ECO:0000313" key="7">
    <source>
        <dbReference type="Proteomes" id="UP000627573"/>
    </source>
</evidence>
<feature type="domain" description="Type I restriction modification DNA specificity" evidence="5">
    <location>
        <begin position="15"/>
        <end position="155"/>
    </location>
</feature>
<reference evidence="6 7" key="1">
    <citation type="submission" date="2020-12" db="EMBL/GenBank/DDBJ databases">
        <title>Draft genome sequence of furan degrading bacterial strain FUR100.</title>
        <authorList>
            <person name="Woiski C."/>
        </authorList>
    </citation>
    <scope>NUCLEOTIDE SEQUENCE [LARGE SCALE GENOMIC DNA]</scope>
    <source>
        <strain evidence="6 7">FUR100</strain>
    </source>
</reference>
<protein>
    <submittedName>
        <fullName evidence="6">Restriction endonuclease subunit S</fullName>
    </submittedName>
</protein>
<dbReference type="InterPro" id="IPR051212">
    <property type="entry name" value="Type-I_RE_S_subunit"/>
</dbReference>
<comment type="subunit">
    <text evidence="4">The methyltransferase is composed of M and S polypeptides.</text>
</comment>
<dbReference type="SUPFAM" id="SSF116734">
    <property type="entry name" value="DNA methylase specificity domain"/>
    <property type="match status" value="2"/>
</dbReference>
<evidence type="ECO:0000256" key="4">
    <source>
        <dbReference type="ARBA" id="ARBA00038652"/>
    </source>
</evidence>
<evidence type="ECO:0000259" key="5">
    <source>
        <dbReference type="Pfam" id="PF01420"/>
    </source>
</evidence>
<accession>A0A8I0ZZG3</accession>